<keyword evidence="1" id="KW-0479">Metal-binding</keyword>
<organism evidence="8 9">
    <name type="scientific">Roridomyces roridus</name>
    <dbReference type="NCBI Taxonomy" id="1738132"/>
    <lineage>
        <taxon>Eukaryota</taxon>
        <taxon>Fungi</taxon>
        <taxon>Dikarya</taxon>
        <taxon>Basidiomycota</taxon>
        <taxon>Agaricomycotina</taxon>
        <taxon>Agaricomycetes</taxon>
        <taxon>Agaricomycetidae</taxon>
        <taxon>Agaricales</taxon>
        <taxon>Marasmiineae</taxon>
        <taxon>Mycenaceae</taxon>
        <taxon>Roridomyces</taxon>
    </lineage>
</organism>
<evidence type="ECO:0000313" key="8">
    <source>
        <dbReference type="EMBL" id="KAJ7602528.1"/>
    </source>
</evidence>
<feature type="domain" description="RING-type" evidence="6">
    <location>
        <begin position="140"/>
        <end position="187"/>
    </location>
</feature>
<keyword evidence="3" id="KW-0862">Zinc</keyword>
<accession>A0AAD7AWX9</accession>
<reference evidence="8" key="1">
    <citation type="submission" date="2023-03" db="EMBL/GenBank/DDBJ databases">
        <title>Massive genome expansion in bonnet fungi (Mycena s.s.) driven by repeated elements and novel gene families across ecological guilds.</title>
        <authorList>
            <consortium name="Lawrence Berkeley National Laboratory"/>
            <person name="Harder C.B."/>
            <person name="Miyauchi S."/>
            <person name="Viragh M."/>
            <person name="Kuo A."/>
            <person name="Thoen E."/>
            <person name="Andreopoulos B."/>
            <person name="Lu D."/>
            <person name="Skrede I."/>
            <person name="Drula E."/>
            <person name="Henrissat B."/>
            <person name="Morin E."/>
            <person name="Kohler A."/>
            <person name="Barry K."/>
            <person name="LaButti K."/>
            <person name="Morin E."/>
            <person name="Salamov A."/>
            <person name="Lipzen A."/>
            <person name="Mereny Z."/>
            <person name="Hegedus B."/>
            <person name="Baldrian P."/>
            <person name="Stursova M."/>
            <person name="Weitz H."/>
            <person name="Taylor A."/>
            <person name="Grigoriev I.V."/>
            <person name="Nagy L.G."/>
            <person name="Martin F."/>
            <person name="Kauserud H."/>
        </authorList>
    </citation>
    <scope>NUCLEOTIDE SEQUENCE</scope>
    <source>
        <strain evidence="8">9284</strain>
    </source>
</reference>
<keyword evidence="9" id="KW-1185">Reference proteome</keyword>
<feature type="domain" description="SWIM-type" evidence="7">
    <location>
        <begin position="32"/>
        <end position="65"/>
    </location>
</feature>
<evidence type="ECO:0000256" key="3">
    <source>
        <dbReference type="ARBA" id="ARBA00022833"/>
    </source>
</evidence>
<dbReference type="InterPro" id="IPR039903">
    <property type="entry name" value="Zswim2"/>
</dbReference>
<dbReference type="Gene3D" id="3.30.40.10">
    <property type="entry name" value="Zinc/RING finger domain, C3HC4 (zinc finger)"/>
    <property type="match status" value="1"/>
</dbReference>
<dbReference type="InterPro" id="IPR007527">
    <property type="entry name" value="Znf_SWIM"/>
</dbReference>
<evidence type="ECO:0000256" key="4">
    <source>
        <dbReference type="PROSITE-ProRule" id="PRU00175"/>
    </source>
</evidence>
<dbReference type="Proteomes" id="UP001221142">
    <property type="component" value="Unassembled WGS sequence"/>
</dbReference>
<dbReference type="PROSITE" id="PS50966">
    <property type="entry name" value="ZF_SWIM"/>
    <property type="match status" value="1"/>
</dbReference>
<feature type="domain" description="PHD-type" evidence="5">
    <location>
        <begin position="137"/>
        <end position="190"/>
    </location>
</feature>
<dbReference type="PROSITE" id="PS50016">
    <property type="entry name" value="ZF_PHD_2"/>
    <property type="match status" value="1"/>
</dbReference>
<dbReference type="GO" id="GO:0008270">
    <property type="term" value="F:zinc ion binding"/>
    <property type="evidence" value="ECO:0007669"/>
    <property type="project" value="UniProtKB-KW"/>
</dbReference>
<dbReference type="InterPro" id="IPR001841">
    <property type="entry name" value="Znf_RING"/>
</dbReference>
<evidence type="ECO:0000259" key="6">
    <source>
        <dbReference type="PROSITE" id="PS50089"/>
    </source>
</evidence>
<dbReference type="AlphaFoldDB" id="A0AAD7AWX9"/>
<dbReference type="GO" id="GO:0061630">
    <property type="term" value="F:ubiquitin protein ligase activity"/>
    <property type="evidence" value="ECO:0007669"/>
    <property type="project" value="InterPro"/>
</dbReference>
<gene>
    <name evidence="8" type="ORF">FB45DRAFT_966209</name>
</gene>
<evidence type="ECO:0008006" key="10">
    <source>
        <dbReference type="Google" id="ProtNLM"/>
    </source>
</evidence>
<name>A0AAD7AWX9_9AGAR</name>
<dbReference type="PANTHER" id="PTHR21540">
    <property type="entry name" value="RING FINGER AND SWIM DOMAIN-CONTAINING PROTEIN 2"/>
    <property type="match status" value="1"/>
</dbReference>
<dbReference type="PANTHER" id="PTHR21540:SF0">
    <property type="entry name" value="PHD FAMILY PROTEIN"/>
    <property type="match status" value="1"/>
</dbReference>
<dbReference type="EMBL" id="JARKIF010000223">
    <property type="protein sequence ID" value="KAJ7602528.1"/>
    <property type="molecule type" value="Genomic_DNA"/>
</dbReference>
<keyword evidence="2 4" id="KW-0863">Zinc-finger</keyword>
<evidence type="ECO:0000259" key="7">
    <source>
        <dbReference type="PROSITE" id="PS50966"/>
    </source>
</evidence>
<evidence type="ECO:0000256" key="2">
    <source>
        <dbReference type="ARBA" id="ARBA00022771"/>
    </source>
</evidence>
<dbReference type="Pfam" id="PF04434">
    <property type="entry name" value="SWIM"/>
    <property type="match status" value="1"/>
</dbReference>
<proteinExistence type="predicted"/>
<dbReference type="PROSITE" id="PS50089">
    <property type="entry name" value="ZF_RING_2"/>
    <property type="match status" value="1"/>
</dbReference>
<dbReference type="SUPFAM" id="SSF57850">
    <property type="entry name" value="RING/U-box"/>
    <property type="match status" value="1"/>
</dbReference>
<dbReference type="InterPro" id="IPR019787">
    <property type="entry name" value="Znf_PHD-finger"/>
</dbReference>
<evidence type="ECO:0000313" key="9">
    <source>
        <dbReference type="Proteomes" id="UP001221142"/>
    </source>
</evidence>
<evidence type="ECO:0000259" key="5">
    <source>
        <dbReference type="PROSITE" id="PS50016"/>
    </source>
</evidence>
<protein>
    <recommendedName>
        <fullName evidence="10">SWIM-type domain-containing protein</fullName>
    </recommendedName>
</protein>
<dbReference type="InterPro" id="IPR013083">
    <property type="entry name" value="Znf_RING/FYVE/PHD"/>
</dbReference>
<sequence>MFTQEIFLLERNRVEGELKEVFKVVGSTGNIYTVTVQSKSSCDCPDAKKCPNVCKHILFIYVKVLQVPLSSNLWYQKGFFKPELETIFTIAPLNTPNAALPEPRILKAYAIATGKIAHPSSSEAMDCTGNCHLPGEGDDCPICFERMHGIGTNKLVFCEACGRAVHKECFKEWKKHKPQSALKCLYCMKRWPAPKPGYLNISDAIESVGTA</sequence>
<evidence type="ECO:0000256" key="1">
    <source>
        <dbReference type="ARBA" id="ARBA00022723"/>
    </source>
</evidence>
<comment type="caution">
    <text evidence="8">The sequence shown here is derived from an EMBL/GenBank/DDBJ whole genome shotgun (WGS) entry which is preliminary data.</text>
</comment>